<dbReference type="Proteomes" id="UP000250043">
    <property type="component" value="Unassembled WGS sequence"/>
</dbReference>
<accession>A0A8E2J409</accession>
<name>A0A8E2J409_9APHY</name>
<evidence type="ECO:0000256" key="1">
    <source>
        <dbReference type="SAM" id="MobiDB-lite"/>
    </source>
</evidence>
<proteinExistence type="predicted"/>
<dbReference type="OrthoDB" id="3057063at2759"/>
<dbReference type="AlphaFoldDB" id="A0A8E2J409"/>
<reference evidence="2 3" key="1">
    <citation type="submission" date="2016-07" db="EMBL/GenBank/DDBJ databases">
        <title>Draft genome of the white-rot fungus Obba rivulosa 3A-2.</title>
        <authorList>
            <consortium name="DOE Joint Genome Institute"/>
            <person name="Miettinen O."/>
            <person name="Riley R."/>
            <person name="Acob R."/>
            <person name="Barry K."/>
            <person name="Cullen D."/>
            <person name="De Vries R."/>
            <person name="Hainaut M."/>
            <person name="Hatakka A."/>
            <person name="Henrissat B."/>
            <person name="Hilden K."/>
            <person name="Kuo R."/>
            <person name="Labutti K."/>
            <person name="Lipzen A."/>
            <person name="Makela M.R."/>
            <person name="Sandor L."/>
            <person name="Spatafora J.W."/>
            <person name="Grigoriev I.V."/>
            <person name="Hibbett D.S."/>
        </authorList>
    </citation>
    <scope>NUCLEOTIDE SEQUENCE [LARGE SCALE GENOMIC DNA]</scope>
    <source>
        <strain evidence="2 3">3A-2</strain>
    </source>
</reference>
<gene>
    <name evidence="2" type="ORF">OBBRIDRAFT_180517</name>
</gene>
<evidence type="ECO:0000313" key="2">
    <source>
        <dbReference type="EMBL" id="OCH94190.1"/>
    </source>
</evidence>
<feature type="region of interest" description="Disordered" evidence="1">
    <location>
        <begin position="1"/>
        <end position="99"/>
    </location>
</feature>
<feature type="compositionally biased region" description="Low complexity" evidence="1">
    <location>
        <begin position="83"/>
        <end position="93"/>
    </location>
</feature>
<keyword evidence="3" id="KW-1185">Reference proteome</keyword>
<protein>
    <submittedName>
        <fullName evidence="2">Uncharacterized protein</fullName>
    </submittedName>
</protein>
<evidence type="ECO:0000313" key="3">
    <source>
        <dbReference type="Proteomes" id="UP000250043"/>
    </source>
</evidence>
<organism evidence="2 3">
    <name type="scientific">Obba rivulosa</name>
    <dbReference type="NCBI Taxonomy" id="1052685"/>
    <lineage>
        <taxon>Eukaryota</taxon>
        <taxon>Fungi</taxon>
        <taxon>Dikarya</taxon>
        <taxon>Basidiomycota</taxon>
        <taxon>Agaricomycotina</taxon>
        <taxon>Agaricomycetes</taxon>
        <taxon>Polyporales</taxon>
        <taxon>Gelatoporiaceae</taxon>
        <taxon>Obba</taxon>
    </lineage>
</organism>
<dbReference type="EMBL" id="KV722346">
    <property type="protein sequence ID" value="OCH94190.1"/>
    <property type="molecule type" value="Genomic_DNA"/>
</dbReference>
<sequence>MLKAASRSLARVSLRPPRSYHRHAMSQGQRPLSPSQNAQVEEASRSEKRPRLASSNASPSELADAAVVPTPLASELEDQSELQPAVKAAAPQKPAKRYKNKIKHSLPEPYTAEYVVAREVSELLGQETVDKAVRSGTEWDSPFQFKEEVTLTVSRISSTGMFYTFAPHCPLLSASEMKRVLA</sequence>
<feature type="compositionally biased region" description="Polar residues" evidence="1">
    <location>
        <begin position="26"/>
        <end position="39"/>
    </location>
</feature>